<evidence type="ECO:0000256" key="7">
    <source>
        <dbReference type="ARBA" id="ARBA00022737"/>
    </source>
</evidence>
<evidence type="ECO:0000256" key="15">
    <source>
        <dbReference type="ARBA" id="ARBA00041470"/>
    </source>
</evidence>
<proteinExistence type="inferred from homology"/>
<evidence type="ECO:0000256" key="5">
    <source>
        <dbReference type="ARBA" id="ARBA00022490"/>
    </source>
</evidence>
<dbReference type="GO" id="GO:0005198">
    <property type="term" value="F:structural molecule activity"/>
    <property type="evidence" value="ECO:0007669"/>
    <property type="project" value="TreeGrafter"/>
</dbReference>
<keyword evidence="7" id="KW-0677">Repeat</keyword>
<evidence type="ECO:0000313" key="19">
    <source>
        <dbReference type="Ensembl" id="ENSAZOP00000025801.1"/>
    </source>
</evidence>
<keyword evidence="10" id="KW-0653">Protein transport</keyword>
<dbReference type="SMART" id="SM00320">
    <property type="entry name" value="WD40"/>
    <property type="match status" value="5"/>
</dbReference>
<evidence type="ECO:0000313" key="20">
    <source>
        <dbReference type="Proteomes" id="UP000694549"/>
    </source>
</evidence>
<dbReference type="Gene3D" id="1.25.40.1030">
    <property type="match status" value="1"/>
</dbReference>
<dbReference type="InterPro" id="IPR036322">
    <property type="entry name" value="WD40_repeat_dom_sf"/>
</dbReference>
<dbReference type="PANTHER" id="PTHR13923:SF23">
    <property type="entry name" value="PROTEIN TRANSPORT PROTEIN SEC31A"/>
    <property type="match status" value="1"/>
</dbReference>
<evidence type="ECO:0000256" key="14">
    <source>
        <dbReference type="ARBA" id="ARBA00039468"/>
    </source>
</evidence>
<feature type="domain" description="Sec16 Sec23-binding" evidence="18">
    <location>
        <begin position="495"/>
        <end position="625"/>
    </location>
</feature>
<dbReference type="GO" id="GO:0007029">
    <property type="term" value="P:endoplasmic reticulum organization"/>
    <property type="evidence" value="ECO:0007669"/>
    <property type="project" value="TreeGrafter"/>
</dbReference>
<dbReference type="Ensembl" id="ENSAZOT00000027667.1">
    <property type="protein sequence ID" value="ENSAZOP00000025801.1"/>
    <property type="gene ID" value="ENSAZOG00000009871.1"/>
</dbReference>
<keyword evidence="5" id="KW-0963">Cytoplasm</keyword>
<dbReference type="Gene3D" id="2.130.10.10">
    <property type="entry name" value="YVTN repeat-like/Quinoprotein amine dehydrogenase"/>
    <property type="match status" value="1"/>
</dbReference>
<dbReference type="SUPFAM" id="SSF50978">
    <property type="entry name" value="WD40 repeat-like"/>
    <property type="match status" value="1"/>
</dbReference>
<comment type="subcellular location">
    <subcellularLocation>
        <location evidence="1">Cytoplasmic vesicle</location>
        <location evidence="1">COPII-coated vesicle membrane</location>
        <topology evidence="1">Peripheral membrane protein</topology>
        <orientation evidence="1">Cytoplasmic side</orientation>
    </subcellularLocation>
    <subcellularLocation>
        <location evidence="2">Endoplasmic reticulum membrane</location>
        <topology evidence="2">Peripheral membrane protein</topology>
    </subcellularLocation>
</comment>
<keyword evidence="9" id="KW-0931">ER-Golgi transport</keyword>
<dbReference type="GO" id="GO:0015031">
    <property type="term" value="P:protein transport"/>
    <property type="evidence" value="ECO:0007669"/>
    <property type="project" value="UniProtKB-KW"/>
</dbReference>
<dbReference type="InterPro" id="IPR040251">
    <property type="entry name" value="SEC31-like"/>
</dbReference>
<feature type="repeat" description="WD" evidence="17">
    <location>
        <begin position="69"/>
        <end position="111"/>
    </location>
</feature>
<dbReference type="InterPro" id="IPR015943">
    <property type="entry name" value="WD40/YVTN_repeat-like_dom_sf"/>
</dbReference>
<dbReference type="GO" id="GO:0070971">
    <property type="term" value="C:endoplasmic reticulum exit site"/>
    <property type="evidence" value="ECO:0007669"/>
    <property type="project" value="TreeGrafter"/>
</dbReference>
<dbReference type="Pfam" id="PF00400">
    <property type="entry name" value="WD40"/>
    <property type="match status" value="1"/>
</dbReference>
<evidence type="ECO:0000256" key="16">
    <source>
        <dbReference type="ARBA" id="ARBA00043112"/>
    </source>
</evidence>
<dbReference type="Proteomes" id="UP000694549">
    <property type="component" value="Unplaced"/>
</dbReference>
<dbReference type="GO" id="GO:0005789">
    <property type="term" value="C:endoplasmic reticulum membrane"/>
    <property type="evidence" value="ECO:0007669"/>
    <property type="project" value="UniProtKB-SubCell"/>
</dbReference>
<dbReference type="InterPro" id="IPR024298">
    <property type="entry name" value="Sec16_Sec23-bd"/>
</dbReference>
<evidence type="ECO:0000256" key="2">
    <source>
        <dbReference type="ARBA" id="ARBA00004406"/>
    </source>
</evidence>
<dbReference type="Pfam" id="PF12931">
    <property type="entry name" value="TPR_Sec16"/>
    <property type="match status" value="1"/>
</dbReference>
<reference evidence="19" key="1">
    <citation type="submission" date="2025-08" db="UniProtKB">
        <authorList>
            <consortium name="Ensembl"/>
        </authorList>
    </citation>
    <scope>IDENTIFICATION</scope>
</reference>
<dbReference type="FunFam" id="2.130.10.10:FF:000009">
    <property type="entry name" value="Protein transport protein Sec31A isoform A"/>
    <property type="match status" value="1"/>
</dbReference>
<dbReference type="PROSITE" id="PS50082">
    <property type="entry name" value="WD_REPEATS_2"/>
    <property type="match status" value="1"/>
</dbReference>
<dbReference type="PANTHER" id="PTHR13923">
    <property type="entry name" value="SEC31-RELATED PROTEIN"/>
    <property type="match status" value="1"/>
</dbReference>
<dbReference type="GO" id="GO:0090110">
    <property type="term" value="P:COPII-coated vesicle cargo loading"/>
    <property type="evidence" value="ECO:0007669"/>
    <property type="project" value="TreeGrafter"/>
</dbReference>
<comment type="similarity">
    <text evidence="3">Belongs to the WD repeat SEC31 family.</text>
</comment>
<reference evidence="19" key="2">
    <citation type="submission" date="2025-09" db="UniProtKB">
        <authorList>
            <consortium name="Ensembl"/>
        </authorList>
    </citation>
    <scope>IDENTIFICATION</scope>
</reference>
<dbReference type="GO" id="GO:0030127">
    <property type="term" value="C:COPII vesicle coat"/>
    <property type="evidence" value="ECO:0007669"/>
    <property type="project" value="TreeGrafter"/>
</dbReference>
<evidence type="ECO:0000256" key="12">
    <source>
        <dbReference type="ARBA" id="ARBA00023329"/>
    </source>
</evidence>
<evidence type="ECO:0000256" key="1">
    <source>
        <dbReference type="ARBA" id="ARBA00004299"/>
    </source>
</evidence>
<keyword evidence="6 17" id="KW-0853">WD repeat</keyword>
<organism evidence="19 20">
    <name type="scientific">Anas zonorhyncha</name>
    <name type="common">Eastern spot-billed duck</name>
    <dbReference type="NCBI Taxonomy" id="75864"/>
    <lineage>
        <taxon>Eukaryota</taxon>
        <taxon>Metazoa</taxon>
        <taxon>Chordata</taxon>
        <taxon>Craniata</taxon>
        <taxon>Vertebrata</taxon>
        <taxon>Euteleostomi</taxon>
        <taxon>Archelosauria</taxon>
        <taxon>Archosauria</taxon>
        <taxon>Dinosauria</taxon>
        <taxon>Saurischia</taxon>
        <taxon>Theropoda</taxon>
        <taxon>Coelurosauria</taxon>
        <taxon>Aves</taxon>
        <taxon>Neognathae</taxon>
        <taxon>Galloanserae</taxon>
        <taxon>Anseriformes</taxon>
        <taxon>Anatidae</taxon>
        <taxon>Anatinae</taxon>
        <taxon>Anas</taxon>
    </lineage>
</organism>
<name>A0A8B9VN15_9AVES</name>
<keyword evidence="4" id="KW-0813">Transport</keyword>
<dbReference type="InterPro" id="IPR001680">
    <property type="entry name" value="WD40_rpt"/>
</dbReference>
<comment type="function">
    <text evidence="13">Component of the coat protein complex II (COPII) which promotes the formation of transport vesicles from the endoplasmic reticulum (ER). The coat has two main functions, the physical deformation of the endoplasmic reticulum membrane into vesicles and the selection of cargo molecules.</text>
</comment>
<evidence type="ECO:0000256" key="11">
    <source>
        <dbReference type="ARBA" id="ARBA00023136"/>
    </source>
</evidence>
<protein>
    <recommendedName>
        <fullName evidence="14">Protein transport protein Sec31A</fullName>
    </recommendedName>
    <alternativeName>
        <fullName evidence="16">SEC31-like protein 1</fullName>
    </alternativeName>
    <alternativeName>
        <fullName evidence="15">SEC31-related protein A</fullName>
    </alternativeName>
</protein>
<accession>A0A8B9VN15</accession>
<keyword evidence="12" id="KW-0968">Cytoplasmic vesicle</keyword>
<dbReference type="AlphaFoldDB" id="A0A8B9VN15"/>
<keyword evidence="11" id="KW-0472">Membrane</keyword>
<keyword evidence="8" id="KW-0256">Endoplasmic reticulum</keyword>
<keyword evidence="20" id="KW-1185">Reference proteome</keyword>
<evidence type="ECO:0000256" key="8">
    <source>
        <dbReference type="ARBA" id="ARBA00022824"/>
    </source>
</evidence>
<evidence type="ECO:0000256" key="13">
    <source>
        <dbReference type="ARBA" id="ARBA00025471"/>
    </source>
</evidence>
<evidence type="ECO:0000256" key="17">
    <source>
        <dbReference type="PROSITE-ProRule" id="PRU00221"/>
    </source>
</evidence>
<evidence type="ECO:0000259" key="18">
    <source>
        <dbReference type="Pfam" id="PF12931"/>
    </source>
</evidence>
<evidence type="ECO:0000256" key="9">
    <source>
        <dbReference type="ARBA" id="ARBA00022892"/>
    </source>
</evidence>
<evidence type="ECO:0000256" key="6">
    <source>
        <dbReference type="ARBA" id="ARBA00022574"/>
    </source>
</evidence>
<evidence type="ECO:0000256" key="4">
    <source>
        <dbReference type="ARBA" id="ARBA00022448"/>
    </source>
</evidence>
<sequence length="662" mass="73109">AWKLDCSPSDTSGGCLSCRYHKLIWGPHSMTAGERVSGVLIAGGENGNVILYDPAKIIAGDTEVIIAQKDKHTGPVRALDVNMFQTNLVASGANESEIYIWDLNNFATPMTPGVKTQPLEDISCIAWNRQVQHILASASPSGRATVWDLRKNEPIIKVSDHNNRMHCSGLAWHPDVATQMVLASEDDRLPVIQMWDLRFASSPLRVLESHTRGILAIAWSMADSELLLSCGKDAKILCSNPNTGEVLYELPTNTQWCFDIQWCPRNPAVLSAASFDGRISVYSIMGGSTDGLRQKQVDQLSSSFGNLDPFGTGQPLPPLQLPQQTAPQSVVLPLKKPPKWIRRPVGASFSFGGKLVTFENAKPQQQPGIEQQQQRHHVYVSQVVTEKEFLARSNQLQEAVQSEGFISYCQKKIDMAQADFEKNVWAFLKVNFEEDSRAKYLELLGYRKDDLRNKVNVPGSWACVKCFAAGGCICQRTIDVIIYMHCSLADVDGLITQALLTGNFESAVDLCLHDNRMADAIILAIAGGQDLLSRTQEKYFVKMQSKITRLITAVVTKNWKEIVQSCDLQNWREALAAVLTYARPDEFAALCDLLGNRLESEGDSLLQTQACLCYICAGNVEKLVACWTKAQDGNSPLSLQVGIAVKKEVGSNRWGSYGVQIK</sequence>
<evidence type="ECO:0000256" key="3">
    <source>
        <dbReference type="ARBA" id="ARBA00009358"/>
    </source>
</evidence>
<evidence type="ECO:0000256" key="10">
    <source>
        <dbReference type="ARBA" id="ARBA00022927"/>
    </source>
</evidence>